<dbReference type="PRINTS" id="PR01590">
    <property type="entry name" value="HTHFIS"/>
</dbReference>
<dbReference type="SUPFAM" id="SSF52540">
    <property type="entry name" value="P-loop containing nucleoside triphosphate hydrolases"/>
    <property type="match status" value="1"/>
</dbReference>
<keyword evidence="3" id="KW-0805">Transcription regulation</keyword>
<evidence type="ECO:0000313" key="12">
    <source>
        <dbReference type="Proteomes" id="UP000069241"/>
    </source>
</evidence>
<keyword evidence="4" id="KW-0238">DNA-binding</keyword>
<keyword evidence="1" id="KW-0547">Nucleotide-binding</keyword>
<gene>
    <name evidence="11" type="ORF">AXF13_15485</name>
</gene>
<dbReference type="Pfam" id="PF02954">
    <property type="entry name" value="HTH_8"/>
    <property type="match status" value="1"/>
</dbReference>
<dbReference type="InterPro" id="IPR025662">
    <property type="entry name" value="Sigma_54_int_dom_ATP-bd_1"/>
</dbReference>
<keyword evidence="2" id="KW-0067">ATP-binding</keyword>
<evidence type="ECO:0000256" key="1">
    <source>
        <dbReference type="ARBA" id="ARBA00022741"/>
    </source>
</evidence>
<keyword evidence="6" id="KW-0804">Transcription</keyword>
<proteinExistence type="predicted"/>
<organism evidence="11 12">
    <name type="scientific">Desulfovibrio fairfieldensis</name>
    <dbReference type="NCBI Taxonomy" id="44742"/>
    <lineage>
        <taxon>Bacteria</taxon>
        <taxon>Pseudomonadati</taxon>
        <taxon>Thermodesulfobacteriota</taxon>
        <taxon>Desulfovibrionia</taxon>
        <taxon>Desulfovibrionales</taxon>
        <taxon>Desulfovibrionaceae</taxon>
        <taxon>Desulfovibrio</taxon>
    </lineage>
</organism>
<dbReference type="InterPro" id="IPR011006">
    <property type="entry name" value="CheY-like_superfamily"/>
</dbReference>
<feature type="region of interest" description="Disordered" evidence="8">
    <location>
        <begin position="448"/>
        <end position="469"/>
    </location>
</feature>
<dbReference type="Gene3D" id="3.40.50.2300">
    <property type="match status" value="1"/>
</dbReference>
<dbReference type="Gene3D" id="1.10.8.60">
    <property type="match status" value="1"/>
</dbReference>
<dbReference type="PROSITE" id="PS00688">
    <property type="entry name" value="SIGMA54_INTERACT_3"/>
    <property type="match status" value="1"/>
</dbReference>
<dbReference type="Pfam" id="PF25601">
    <property type="entry name" value="AAA_lid_14"/>
    <property type="match status" value="1"/>
</dbReference>
<dbReference type="KEGG" id="dfi:AXF13_15485"/>
<feature type="domain" description="Sigma-54 factor interaction" evidence="9">
    <location>
        <begin position="145"/>
        <end position="374"/>
    </location>
</feature>
<dbReference type="STRING" id="44742.AXF13_15485"/>
<evidence type="ECO:0000259" key="10">
    <source>
        <dbReference type="PROSITE" id="PS50110"/>
    </source>
</evidence>
<evidence type="ECO:0000256" key="7">
    <source>
        <dbReference type="PROSITE-ProRule" id="PRU00169"/>
    </source>
</evidence>
<dbReference type="EMBL" id="CP014229">
    <property type="protein sequence ID" value="AMD91417.1"/>
    <property type="molecule type" value="Genomic_DNA"/>
</dbReference>
<evidence type="ECO:0000256" key="4">
    <source>
        <dbReference type="ARBA" id="ARBA00023125"/>
    </source>
</evidence>
<dbReference type="PROSITE" id="PS50110">
    <property type="entry name" value="RESPONSE_REGULATORY"/>
    <property type="match status" value="1"/>
</dbReference>
<evidence type="ECO:0000256" key="8">
    <source>
        <dbReference type="SAM" id="MobiDB-lite"/>
    </source>
</evidence>
<feature type="modified residue" description="4-aspartylphosphate" evidence="7">
    <location>
        <position position="55"/>
    </location>
</feature>
<dbReference type="PANTHER" id="PTHR32071">
    <property type="entry name" value="TRANSCRIPTIONAL REGULATORY PROTEIN"/>
    <property type="match status" value="1"/>
</dbReference>
<evidence type="ECO:0000256" key="5">
    <source>
        <dbReference type="ARBA" id="ARBA00023159"/>
    </source>
</evidence>
<dbReference type="GO" id="GO:0006355">
    <property type="term" value="P:regulation of DNA-templated transcription"/>
    <property type="evidence" value="ECO:0007669"/>
    <property type="project" value="InterPro"/>
</dbReference>
<dbReference type="PROSITE" id="PS50045">
    <property type="entry name" value="SIGMA54_INTERACT_4"/>
    <property type="match status" value="1"/>
</dbReference>
<accession>A0A0X8JMF0</accession>
<dbReference type="InterPro" id="IPR027417">
    <property type="entry name" value="P-loop_NTPase"/>
</dbReference>
<evidence type="ECO:0000256" key="6">
    <source>
        <dbReference type="ARBA" id="ARBA00023163"/>
    </source>
</evidence>
<dbReference type="SUPFAM" id="SSF52172">
    <property type="entry name" value="CheY-like"/>
    <property type="match status" value="1"/>
</dbReference>
<dbReference type="Gene3D" id="3.40.50.300">
    <property type="entry name" value="P-loop containing nucleotide triphosphate hydrolases"/>
    <property type="match status" value="1"/>
</dbReference>
<keyword evidence="7" id="KW-0597">Phosphoprotein</keyword>
<dbReference type="InterPro" id="IPR002197">
    <property type="entry name" value="HTH_Fis"/>
</dbReference>
<dbReference type="Pfam" id="PF00072">
    <property type="entry name" value="Response_reg"/>
    <property type="match status" value="1"/>
</dbReference>
<keyword evidence="5" id="KW-0010">Activator</keyword>
<dbReference type="InterPro" id="IPR001789">
    <property type="entry name" value="Sig_transdc_resp-reg_receiver"/>
</dbReference>
<dbReference type="InterPro" id="IPR009057">
    <property type="entry name" value="Homeodomain-like_sf"/>
</dbReference>
<dbReference type="GO" id="GO:0043565">
    <property type="term" value="F:sequence-specific DNA binding"/>
    <property type="evidence" value="ECO:0007669"/>
    <property type="project" value="InterPro"/>
</dbReference>
<dbReference type="Gene3D" id="1.10.10.60">
    <property type="entry name" value="Homeodomain-like"/>
    <property type="match status" value="1"/>
</dbReference>
<dbReference type="SUPFAM" id="SSF46689">
    <property type="entry name" value="Homeodomain-like"/>
    <property type="match status" value="1"/>
</dbReference>
<dbReference type="AlphaFoldDB" id="A0A0X8JMF0"/>
<dbReference type="CDD" id="cd00009">
    <property type="entry name" value="AAA"/>
    <property type="match status" value="1"/>
</dbReference>
<dbReference type="FunFam" id="3.40.50.300:FF:000006">
    <property type="entry name" value="DNA-binding transcriptional regulator NtrC"/>
    <property type="match status" value="1"/>
</dbReference>
<dbReference type="SMART" id="SM00382">
    <property type="entry name" value="AAA"/>
    <property type="match status" value="1"/>
</dbReference>
<dbReference type="Proteomes" id="UP000069241">
    <property type="component" value="Chromosome"/>
</dbReference>
<dbReference type="PROSITE" id="PS00675">
    <property type="entry name" value="SIGMA54_INTERACT_1"/>
    <property type="match status" value="1"/>
</dbReference>
<feature type="domain" description="Response regulatory" evidence="10">
    <location>
        <begin position="6"/>
        <end position="120"/>
    </location>
</feature>
<protein>
    <submittedName>
        <fullName evidence="11">Transcriptional regulator</fullName>
    </submittedName>
</protein>
<evidence type="ECO:0000259" key="9">
    <source>
        <dbReference type="PROSITE" id="PS50045"/>
    </source>
</evidence>
<dbReference type="GO" id="GO:0005524">
    <property type="term" value="F:ATP binding"/>
    <property type="evidence" value="ECO:0007669"/>
    <property type="project" value="UniProtKB-KW"/>
</dbReference>
<evidence type="ECO:0000256" key="2">
    <source>
        <dbReference type="ARBA" id="ARBA00022840"/>
    </source>
</evidence>
<evidence type="ECO:0000256" key="3">
    <source>
        <dbReference type="ARBA" id="ARBA00023015"/>
    </source>
</evidence>
<reference evidence="12" key="1">
    <citation type="submission" date="2016-02" db="EMBL/GenBank/DDBJ databases">
        <authorList>
            <person name="Holder M.E."/>
            <person name="Ajami N.J."/>
            <person name="Petrosino J.F."/>
        </authorList>
    </citation>
    <scope>NUCLEOTIDE SEQUENCE [LARGE SCALE GENOMIC DNA]</scope>
    <source>
        <strain evidence="12">CCUG 45958</strain>
    </source>
</reference>
<dbReference type="InterPro" id="IPR002078">
    <property type="entry name" value="Sigma_54_int"/>
</dbReference>
<name>A0A0X8JMF0_9BACT</name>
<dbReference type="PROSITE" id="PS00676">
    <property type="entry name" value="SIGMA54_INTERACT_2"/>
    <property type="match status" value="1"/>
</dbReference>
<keyword evidence="12" id="KW-1185">Reference proteome</keyword>
<dbReference type="RefSeq" id="WP_062254581.1">
    <property type="nucleotide sequence ID" value="NZ_CP014229.1"/>
</dbReference>
<dbReference type="InterPro" id="IPR003593">
    <property type="entry name" value="AAA+_ATPase"/>
</dbReference>
<dbReference type="Pfam" id="PF00158">
    <property type="entry name" value="Sigma54_activat"/>
    <property type="match status" value="1"/>
</dbReference>
<evidence type="ECO:0000313" key="11">
    <source>
        <dbReference type="EMBL" id="AMD91417.1"/>
    </source>
</evidence>
<dbReference type="InterPro" id="IPR025943">
    <property type="entry name" value="Sigma_54_int_dom_ATP-bd_2"/>
</dbReference>
<dbReference type="CDD" id="cd00156">
    <property type="entry name" value="REC"/>
    <property type="match status" value="1"/>
</dbReference>
<dbReference type="InterPro" id="IPR058031">
    <property type="entry name" value="AAA_lid_NorR"/>
</dbReference>
<dbReference type="GO" id="GO:0000160">
    <property type="term" value="P:phosphorelay signal transduction system"/>
    <property type="evidence" value="ECO:0007669"/>
    <property type="project" value="InterPro"/>
</dbReference>
<dbReference type="PANTHER" id="PTHR32071:SF117">
    <property type="entry name" value="PTS-DEPENDENT DIHYDROXYACETONE KINASE OPERON REGULATORY PROTEIN-RELATED"/>
    <property type="match status" value="1"/>
</dbReference>
<dbReference type="FunFam" id="1.10.8.60:FF:000014">
    <property type="entry name" value="DNA-binding transcriptional regulator NtrC"/>
    <property type="match status" value="1"/>
</dbReference>
<sequence length="469" mass="51327">MKKTLTILVADDDATHREVLRTLLEEWGYAVREAVDGEHAVALCREQPFDLVLMDVRMPKKSGLEALKEIKVHNPAVPVLIMTAFSEVAAAVEAIKSGAYDYLTKPLDFEKLKVVLRNVFAHVGLIRENATLSRSLAATEAQTGMVGRSESMRALWEMVRTIAPTDATVLITGESGTGKELVAKAVHAASRRARGPFVAVNCAALTESLLASELFGHEKGAFTGADKKHEGHFLKADGGTIFLDEIGEMPLSMQVKLLRVIQEREVLSVGGNKAVPVDVRIIAATNRDLAKEVAAGTFRQDLYYRLNVVTLALPPLRERADDIPLLAQHFMARFADKNNKKIKGFTPGAMDRLVRYAWPGNVRELENVIERASILLLGEHISERELPERFAASQGDALTDALTTDCPTLEDVERAVILKTLKRFGGNKTEAAKALGITRKTLHAKLSKYQSAQEGMPEGEDEDKGAATS</sequence>
<dbReference type="SMART" id="SM00448">
    <property type="entry name" value="REC"/>
    <property type="match status" value="1"/>
</dbReference>
<dbReference type="InterPro" id="IPR025944">
    <property type="entry name" value="Sigma_54_int_dom_CS"/>
</dbReference>